<dbReference type="HOGENOM" id="CLU_2305060_0_0_1"/>
<organism evidence="4 5">
    <name type="scientific">Ciona intestinalis</name>
    <name type="common">Transparent sea squirt</name>
    <name type="synonym">Ascidia intestinalis</name>
    <dbReference type="NCBI Taxonomy" id="7719"/>
    <lineage>
        <taxon>Eukaryota</taxon>
        <taxon>Metazoa</taxon>
        <taxon>Chordata</taxon>
        <taxon>Tunicata</taxon>
        <taxon>Ascidiacea</taxon>
        <taxon>Phlebobranchia</taxon>
        <taxon>Cionidae</taxon>
        <taxon>Ciona</taxon>
    </lineage>
</organism>
<dbReference type="GO" id="GO:0008289">
    <property type="term" value="F:lipid binding"/>
    <property type="evidence" value="ECO:0007669"/>
    <property type="project" value="UniProtKB-KW"/>
</dbReference>
<dbReference type="InterPro" id="IPR043556">
    <property type="entry name" value="StARD5/6"/>
</dbReference>
<evidence type="ECO:0000313" key="4">
    <source>
        <dbReference type="Ensembl" id="ENSCINP00000035335.1"/>
    </source>
</evidence>
<dbReference type="AlphaFoldDB" id="H2Y0A1"/>
<protein>
    <submittedName>
        <fullName evidence="4">Uncharacterized LOC100178222</fullName>
    </submittedName>
</protein>
<reference evidence="4" key="3">
    <citation type="submission" date="2025-09" db="UniProtKB">
        <authorList>
            <consortium name="Ensembl"/>
        </authorList>
    </citation>
    <scope>IDENTIFICATION</scope>
</reference>
<name>H2Y0A1_CIOIN</name>
<gene>
    <name evidence="4" type="primary">LOC100178222</name>
</gene>
<evidence type="ECO:0000256" key="1">
    <source>
        <dbReference type="ARBA" id="ARBA00022448"/>
    </source>
</evidence>
<dbReference type="Ensembl" id="ENSCINT00000030700.1">
    <property type="protein sequence ID" value="ENSCINP00000035335.1"/>
    <property type="gene ID" value="ENSCING00000023106.1"/>
</dbReference>
<keyword evidence="1" id="KW-0813">Transport</keyword>
<proteinExistence type="predicted"/>
<evidence type="ECO:0000256" key="3">
    <source>
        <dbReference type="ARBA" id="ARBA00023121"/>
    </source>
</evidence>
<dbReference type="InParanoid" id="H2Y0A1"/>
<dbReference type="SUPFAM" id="SSF55961">
    <property type="entry name" value="Bet v1-like"/>
    <property type="match status" value="1"/>
</dbReference>
<dbReference type="Proteomes" id="UP000008144">
    <property type="component" value="Unassembled WGS sequence"/>
</dbReference>
<evidence type="ECO:0000256" key="2">
    <source>
        <dbReference type="ARBA" id="ARBA00023055"/>
    </source>
</evidence>
<reference evidence="5" key="1">
    <citation type="journal article" date="2002" name="Science">
        <title>The draft genome of Ciona intestinalis: insights into chordate and vertebrate origins.</title>
        <authorList>
            <person name="Dehal P."/>
            <person name="Satou Y."/>
            <person name="Campbell R.K."/>
            <person name="Chapman J."/>
            <person name="Degnan B."/>
            <person name="De Tomaso A."/>
            <person name="Davidson B."/>
            <person name="Di Gregorio A."/>
            <person name="Gelpke M."/>
            <person name="Goodstein D.M."/>
            <person name="Harafuji N."/>
            <person name="Hastings K.E."/>
            <person name="Ho I."/>
            <person name="Hotta K."/>
            <person name="Huang W."/>
            <person name="Kawashima T."/>
            <person name="Lemaire P."/>
            <person name="Martinez D."/>
            <person name="Meinertzhagen I.A."/>
            <person name="Necula S."/>
            <person name="Nonaka M."/>
            <person name="Putnam N."/>
            <person name="Rash S."/>
            <person name="Saiga H."/>
            <person name="Satake M."/>
            <person name="Terry A."/>
            <person name="Yamada L."/>
            <person name="Wang H.G."/>
            <person name="Awazu S."/>
            <person name="Azumi K."/>
            <person name="Boore J."/>
            <person name="Branno M."/>
            <person name="Chin-Bow S."/>
            <person name="DeSantis R."/>
            <person name="Doyle S."/>
            <person name="Francino P."/>
            <person name="Keys D.N."/>
            <person name="Haga S."/>
            <person name="Hayashi H."/>
            <person name="Hino K."/>
            <person name="Imai K.S."/>
            <person name="Inaba K."/>
            <person name="Kano S."/>
            <person name="Kobayashi K."/>
            <person name="Kobayashi M."/>
            <person name="Lee B.I."/>
            <person name="Makabe K.W."/>
            <person name="Manohar C."/>
            <person name="Matassi G."/>
            <person name="Medina M."/>
            <person name="Mochizuki Y."/>
            <person name="Mount S."/>
            <person name="Morishita T."/>
            <person name="Miura S."/>
            <person name="Nakayama A."/>
            <person name="Nishizaka S."/>
            <person name="Nomoto H."/>
            <person name="Ohta F."/>
            <person name="Oishi K."/>
            <person name="Rigoutsos I."/>
            <person name="Sano M."/>
            <person name="Sasaki A."/>
            <person name="Sasakura Y."/>
            <person name="Shoguchi E."/>
            <person name="Shin-i T."/>
            <person name="Spagnuolo A."/>
            <person name="Stainier D."/>
            <person name="Suzuki M.M."/>
            <person name="Tassy O."/>
            <person name="Takatori N."/>
            <person name="Tokuoka M."/>
            <person name="Yagi K."/>
            <person name="Yoshizaki F."/>
            <person name="Wada S."/>
            <person name="Zhang C."/>
            <person name="Hyatt P.D."/>
            <person name="Larimer F."/>
            <person name="Detter C."/>
            <person name="Doggett N."/>
            <person name="Glavina T."/>
            <person name="Hawkins T."/>
            <person name="Richardson P."/>
            <person name="Lucas S."/>
            <person name="Kohara Y."/>
            <person name="Levine M."/>
            <person name="Satoh N."/>
            <person name="Rokhsar D.S."/>
        </authorList>
    </citation>
    <scope>NUCLEOTIDE SEQUENCE [LARGE SCALE GENOMIC DNA]</scope>
</reference>
<keyword evidence="2" id="KW-0445">Lipid transport</keyword>
<sequence>MILSMDCNKIATSIETEVLKIRDSKQWTKLPSQKGVEISFTDSPSFDGHCYKFSCIIEAPCEVVYGVLKPPPTTDERLRWDKSINGYQPLVTIDEVFMAL</sequence>
<dbReference type="GeneTree" id="ENSGT00940000170666"/>
<dbReference type="PANTHER" id="PTHR46374">
    <property type="entry name" value="PROTEIN CBG07384"/>
    <property type="match status" value="1"/>
</dbReference>
<keyword evidence="3" id="KW-0446">Lipid-binding</keyword>
<reference evidence="4" key="2">
    <citation type="submission" date="2025-08" db="UniProtKB">
        <authorList>
            <consortium name="Ensembl"/>
        </authorList>
    </citation>
    <scope>IDENTIFICATION</scope>
</reference>
<evidence type="ECO:0000313" key="5">
    <source>
        <dbReference type="Proteomes" id="UP000008144"/>
    </source>
</evidence>
<dbReference type="GO" id="GO:0006869">
    <property type="term" value="P:lipid transport"/>
    <property type="evidence" value="ECO:0007669"/>
    <property type="project" value="UniProtKB-KW"/>
</dbReference>
<dbReference type="PANTHER" id="PTHR46374:SF1">
    <property type="entry name" value="START DOMAIN-CONTAINING PROTEIN"/>
    <property type="match status" value="1"/>
</dbReference>
<dbReference type="Gene3D" id="3.30.530.20">
    <property type="match status" value="1"/>
</dbReference>
<keyword evidence="5" id="KW-1185">Reference proteome</keyword>
<dbReference type="InterPro" id="IPR023393">
    <property type="entry name" value="START-like_dom_sf"/>
</dbReference>
<accession>H2Y0A1</accession>